<proteinExistence type="predicted"/>
<dbReference type="EMBL" id="AANHTE010000011">
    <property type="protein sequence ID" value="EDO8430260.1"/>
    <property type="molecule type" value="Genomic_DNA"/>
</dbReference>
<dbReference type="AlphaFoldDB" id="A0A6C7YB25"/>
<sequence>MQNLIQSIKKILIRKNMRVAGGGDLIFLLLLLGEVREKCHHHRSGWLC</sequence>
<evidence type="ECO:0000313" key="1">
    <source>
        <dbReference type="EMBL" id="EDO8430260.1"/>
    </source>
</evidence>
<reference evidence="1" key="1">
    <citation type="submission" date="2020-01" db="EMBL/GenBank/DDBJ databases">
        <authorList>
            <consortium name="PulseNet: The National Subtyping Network for Foodborne Disease Surveillance"/>
            <person name="Tarr C.L."/>
            <person name="Trees E."/>
            <person name="Katz L.S."/>
            <person name="Carleton-Romer H.A."/>
            <person name="Stroika S."/>
            <person name="Kucerova Z."/>
            <person name="Roache K.F."/>
            <person name="Sabol A.L."/>
            <person name="Besser J."/>
            <person name="Gerner-Smidt P."/>
        </authorList>
    </citation>
    <scope>NUCLEOTIDE SEQUENCE</scope>
    <source>
        <strain evidence="1">PNUSAC014900</strain>
    </source>
</reference>
<gene>
    <name evidence="1" type="ORF">GTV39_08290</name>
</gene>
<accession>A0A6C7YB25</accession>
<protein>
    <submittedName>
        <fullName evidence="1">Uncharacterized protein</fullName>
    </submittedName>
</protein>
<name>A0A6C7YB25_CAMJU</name>
<comment type="caution">
    <text evidence="1">The sequence shown here is derived from an EMBL/GenBank/DDBJ whole genome shotgun (WGS) entry which is preliminary data.</text>
</comment>
<organism evidence="1">
    <name type="scientific">Campylobacter jejuni</name>
    <dbReference type="NCBI Taxonomy" id="197"/>
    <lineage>
        <taxon>Bacteria</taxon>
        <taxon>Pseudomonadati</taxon>
        <taxon>Campylobacterota</taxon>
        <taxon>Epsilonproteobacteria</taxon>
        <taxon>Campylobacterales</taxon>
        <taxon>Campylobacteraceae</taxon>
        <taxon>Campylobacter</taxon>
    </lineage>
</organism>
<dbReference type="RefSeq" id="WP_153308384.1">
    <property type="nucleotide sequence ID" value="NZ_AP028348.1"/>
</dbReference>